<dbReference type="Proteomes" id="UP000054698">
    <property type="component" value="Unassembled WGS sequence"/>
</dbReference>
<dbReference type="InterPro" id="IPR004839">
    <property type="entry name" value="Aminotransferase_I/II_large"/>
</dbReference>
<name>A0A0W0TII3_9GAMM</name>
<dbReference type="GO" id="GO:0009102">
    <property type="term" value="P:biotin biosynthetic process"/>
    <property type="evidence" value="ECO:0007669"/>
    <property type="project" value="TreeGrafter"/>
</dbReference>
<reference evidence="6 8" key="2">
    <citation type="submission" date="2018-06" db="EMBL/GenBank/DDBJ databases">
        <authorList>
            <consortium name="Pathogen Informatics"/>
            <person name="Doyle S."/>
        </authorList>
    </citation>
    <scope>NUCLEOTIDE SEQUENCE [LARGE SCALE GENOMIC DNA]</scope>
    <source>
        <strain evidence="6 8">NCTC12022</strain>
    </source>
</reference>
<feature type="domain" description="Aminotransferase class I/classII large" evidence="4">
    <location>
        <begin position="32"/>
        <end position="369"/>
    </location>
</feature>
<evidence type="ECO:0000256" key="1">
    <source>
        <dbReference type="ARBA" id="ARBA00001933"/>
    </source>
</evidence>
<dbReference type="RefSeq" id="WP_058447745.1">
    <property type="nucleotide sequence ID" value="NZ_CAAAHT010000004.1"/>
</dbReference>
<dbReference type="GO" id="GO:0030170">
    <property type="term" value="F:pyridoxal phosphate binding"/>
    <property type="evidence" value="ECO:0007669"/>
    <property type="project" value="InterPro"/>
</dbReference>
<keyword evidence="6" id="KW-0012">Acyltransferase</keyword>
<evidence type="ECO:0000256" key="2">
    <source>
        <dbReference type="ARBA" id="ARBA00022679"/>
    </source>
</evidence>
<comment type="cofactor">
    <cofactor evidence="1">
        <name>pyridoxal 5'-phosphate</name>
        <dbReference type="ChEBI" id="CHEBI:597326"/>
    </cofactor>
</comment>
<keyword evidence="2 6" id="KW-0808">Transferase</keyword>
<keyword evidence="7" id="KW-1185">Reference proteome</keyword>
<dbReference type="InterPro" id="IPR015424">
    <property type="entry name" value="PyrdxlP-dep_Trfase"/>
</dbReference>
<dbReference type="InterPro" id="IPR015421">
    <property type="entry name" value="PyrdxlP-dep_Trfase_major"/>
</dbReference>
<gene>
    <name evidence="5" type="primary">bioF</name>
    <name evidence="5" type="ORF">Lfee_2941</name>
    <name evidence="6" type="ORF">NCTC12022_00389</name>
</gene>
<dbReference type="Gene3D" id="3.40.640.10">
    <property type="entry name" value="Type I PLP-dependent aspartate aminotransferase-like (Major domain)"/>
    <property type="match status" value="1"/>
</dbReference>
<dbReference type="PATRIC" id="fig|453.4.peg.3213"/>
<evidence type="ECO:0000313" key="8">
    <source>
        <dbReference type="Proteomes" id="UP000251942"/>
    </source>
</evidence>
<dbReference type="SUPFAM" id="SSF53383">
    <property type="entry name" value="PLP-dependent transferases"/>
    <property type="match status" value="1"/>
</dbReference>
<dbReference type="InterPro" id="IPR050087">
    <property type="entry name" value="AON_synthase_class-II"/>
</dbReference>
<keyword evidence="3" id="KW-0663">Pyridoxal phosphate</keyword>
<dbReference type="EMBL" id="LNYB01000085">
    <property type="protein sequence ID" value="KTC95277.1"/>
    <property type="molecule type" value="Genomic_DNA"/>
</dbReference>
<dbReference type="EMBL" id="UASS01000002">
    <property type="protein sequence ID" value="SPX59678.1"/>
    <property type="molecule type" value="Genomic_DNA"/>
</dbReference>
<dbReference type="Proteomes" id="UP000251942">
    <property type="component" value="Unassembled WGS sequence"/>
</dbReference>
<sequence length="380" mass="42296">MISQSLILYSKQLQQQGLHRKRTLPACFDERTVINFSSNDYLSLTADERVKKAFQRGFANYPSGSGGSMVVCGYHPVHRELEKAFASALDVDDALLFSSGYTANLGVISLLARFEGELLIDKAAHASFYDGLKLAKAKYNRFLHNDLDNLAIKLQPMTSNPVVITESVFSMSGQTARLAELACLCARHKAELIVDEAHAFGVLGPQGLGAVAQYGLTQKEVPLRIIPFGKAFASQGAMVVGQGEWIDALLQSARSHLYSTAVSPAIAYGLLETLSIVREADERRQKLLHLINYFQQAIKSSPLRWRHSQTAIQQLQLGCPHQALVYAHYLHEKGIFCQAMRAPTVSKKDTGLRVILNYHHEPAHIDYLFSQLQRLYESTY</sequence>
<evidence type="ECO:0000313" key="7">
    <source>
        <dbReference type="Proteomes" id="UP000054698"/>
    </source>
</evidence>
<accession>A0A0W0TII3</accession>
<proteinExistence type="predicted"/>
<evidence type="ECO:0000259" key="4">
    <source>
        <dbReference type="Pfam" id="PF00155"/>
    </source>
</evidence>
<dbReference type="PANTHER" id="PTHR13693:SF100">
    <property type="entry name" value="8-AMINO-7-OXONONANOATE SYNTHASE"/>
    <property type="match status" value="1"/>
</dbReference>
<dbReference type="PANTHER" id="PTHR13693">
    <property type="entry name" value="CLASS II AMINOTRANSFERASE/8-AMINO-7-OXONONANOATE SYNTHASE"/>
    <property type="match status" value="1"/>
</dbReference>
<evidence type="ECO:0000313" key="5">
    <source>
        <dbReference type="EMBL" id="KTC95277.1"/>
    </source>
</evidence>
<evidence type="ECO:0000256" key="3">
    <source>
        <dbReference type="ARBA" id="ARBA00022898"/>
    </source>
</evidence>
<dbReference type="EC" id="2.3.1.47" evidence="6"/>
<dbReference type="Gene3D" id="3.90.1150.10">
    <property type="entry name" value="Aspartate Aminotransferase, domain 1"/>
    <property type="match status" value="1"/>
</dbReference>
<dbReference type="OrthoDB" id="9807157at2"/>
<organism evidence="5 7">
    <name type="scientific">Legionella feeleii</name>
    <dbReference type="NCBI Taxonomy" id="453"/>
    <lineage>
        <taxon>Bacteria</taxon>
        <taxon>Pseudomonadati</taxon>
        <taxon>Pseudomonadota</taxon>
        <taxon>Gammaproteobacteria</taxon>
        <taxon>Legionellales</taxon>
        <taxon>Legionellaceae</taxon>
        <taxon>Legionella</taxon>
    </lineage>
</organism>
<protein>
    <submittedName>
        <fullName evidence="5">8-amino-7-oxononanoate synthase</fullName>
        <ecNumber evidence="6">2.3.1.47</ecNumber>
    </submittedName>
</protein>
<dbReference type="InterPro" id="IPR015422">
    <property type="entry name" value="PyrdxlP-dep_Trfase_small"/>
</dbReference>
<dbReference type="Pfam" id="PF00155">
    <property type="entry name" value="Aminotran_1_2"/>
    <property type="match status" value="1"/>
</dbReference>
<dbReference type="AlphaFoldDB" id="A0A0W0TII3"/>
<dbReference type="STRING" id="453.Lfee_2941"/>
<dbReference type="GO" id="GO:0008710">
    <property type="term" value="F:8-amino-7-oxononanoate synthase activity"/>
    <property type="evidence" value="ECO:0007669"/>
    <property type="project" value="UniProtKB-EC"/>
</dbReference>
<evidence type="ECO:0000313" key="6">
    <source>
        <dbReference type="EMBL" id="SPX59678.1"/>
    </source>
</evidence>
<reference evidence="5 7" key="1">
    <citation type="submission" date="2015-11" db="EMBL/GenBank/DDBJ databases">
        <title>Genomic analysis of 38 Legionella species identifies large and diverse effector repertoires.</title>
        <authorList>
            <person name="Burstein D."/>
            <person name="Amaro F."/>
            <person name="Zusman T."/>
            <person name="Lifshitz Z."/>
            <person name="Cohen O."/>
            <person name="Gilbert J.A."/>
            <person name="Pupko T."/>
            <person name="Shuman H.A."/>
            <person name="Segal G."/>
        </authorList>
    </citation>
    <scope>NUCLEOTIDE SEQUENCE [LARGE SCALE GENOMIC DNA]</scope>
    <source>
        <strain evidence="5 7">WO-44C</strain>
    </source>
</reference>